<sequence length="123" mass="13546">MFANIDLGPQCPVCESAMWEFTTATDFMGVDNEHLAADVTAEAECFDCDSVFAVSVTVDDEDCLRTSDGESASPPQGFGWGTVRSQIVATHVLHVWGDTNDSFGDQYCQTYDFQDIRLIEDQS</sequence>
<evidence type="ECO:0000313" key="1">
    <source>
        <dbReference type="EMBL" id="SDC55677.1"/>
    </source>
</evidence>
<accession>A0A1G6MKC5</accession>
<dbReference type="Proteomes" id="UP000199320">
    <property type="component" value="Unassembled WGS sequence"/>
</dbReference>
<dbReference type="Proteomes" id="UP000324021">
    <property type="component" value="Unassembled WGS sequence"/>
</dbReference>
<evidence type="ECO:0000313" key="2">
    <source>
        <dbReference type="EMBL" id="SET66839.1"/>
    </source>
</evidence>
<dbReference type="EMBL" id="FOIC01000010">
    <property type="protein sequence ID" value="SET66839.1"/>
    <property type="molecule type" value="Genomic_DNA"/>
</dbReference>
<reference evidence="3 4" key="1">
    <citation type="submission" date="2016-10" db="EMBL/GenBank/DDBJ databases">
        <authorList>
            <person name="Varghese N."/>
            <person name="Submissions S."/>
        </authorList>
    </citation>
    <scope>NUCLEOTIDE SEQUENCE [LARGE SCALE GENOMIC DNA]</scope>
    <source>
        <strain evidence="1 4">CDM_1</strain>
        <strain evidence="3">CDM_6</strain>
    </source>
</reference>
<organism evidence="1 4">
    <name type="scientific">Natrinema hispanicum</name>
    <dbReference type="NCBI Taxonomy" id="392421"/>
    <lineage>
        <taxon>Archaea</taxon>
        <taxon>Methanobacteriati</taxon>
        <taxon>Methanobacteriota</taxon>
        <taxon>Stenosarchaea group</taxon>
        <taxon>Halobacteria</taxon>
        <taxon>Halobacteriales</taxon>
        <taxon>Natrialbaceae</taxon>
        <taxon>Natrinema</taxon>
    </lineage>
</organism>
<gene>
    <name evidence="2" type="ORF">SAMN04488694_11027</name>
    <name evidence="1" type="ORF">SAMN05192552_10057</name>
</gene>
<proteinExistence type="predicted"/>
<evidence type="ECO:0000313" key="4">
    <source>
        <dbReference type="Proteomes" id="UP000324021"/>
    </source>
</evidence>
<protein>
    <submittedName>
        <fullName evidence="1">Uncharacterized protein</fullName>
    </submittedName>
</protein>
<name>A0A1G6MKC5_9EURY</name>
<dbReference type="EMBL" id="FMZP01000005">
    <property type="protein sequence ID" value="SDC55677.1"/>
    <property type="molecule type" value="Genomic_DNA"/>
</dbReference>
<reference evidence="2" key="2">
    <citation type="submission" date="2016-10" db="EMBL/GenBank/DDBJ databases">
        <authorList>
            <person name="de Groot N.N."/>
        </authorList>
    </citation>
    <scope>NUCLEOTIDE SEQUENCE [LARGE SCALE GENOMIC DNA]</scope>
    <source>
        <strain evidence="2">CDM_6</strain>
    </source>
</reference>
<dbReference type="RefSeq" id="WP_139246209.1">
    <property type="nucleotide sequence ID" value="NZ_FMZP01000005.1"/>
</dbReference>
<evidence type="ECO:0000313" key="3">
    <source>
        <dbReference type="Proteomes" id="UP000199320"/>
    </source>
</evidence>
<keyword evidence="3" id="KW-1185">Reference proteome</keyword>
<dbReference type="OrthoDB" id="372642at2157"/>
<dbReference type="AlphaFoldDB" id="A0A1G6MKC5"/>